<dbReference type="SUPFAM" id="SSF50978">
    <property type="entry name" value="WD40 repeat-like"/>
    <property type="match status" value="1"/>
</dbReference>
<dbReference type="Proteomes" id="UP001321479">
    <property type="component" value="Segment"/>
</dbReference>
<protein>
    <submittedName>
        <fullName evidence="3">BTB/POZ domain-containing protein</fullName>
    </submittedName>
</protein>
<proteinExistence type="inferred from homology"/>
<dbReference type="SUPFAM" id="SSF54695">
    <property type="entry name" value="POZ domain"/>
    <property type="match status" value="1"/>
</dbReference>
<evidence type="ECO:0000259" key="2">
    <source>
        <dbReference type="PROSITE" id="PS50097"/>
    </source>
</evidence>
<dbReference type="InterPro" id="IPR036322">
    <property type="entry name" value="WD40_repeat_dom_sf"/>
</dbReference>
<dbReference type="RefSeq" id="YP_010841153.1">
    <property type="nucleotide sequence ID" value="NC_079139.1"/>
</dbReference>
<organism evidence="3 4">
    <name type="scientific">Cotonvirus japonicus</name>
    <dbReference type="NCBI Taxonomy" id="2811091"/>
    <lineage>
        <taxon>Viruses</taxon>
        <taxon>Varidnaviria</taxon>
        <taxon>Bamfordvirae</taxon>
        <taxon>Nucleocytoviricota</taxon>
        <taxon>Megaviricetes</taxon>
        <taxon>Imitervirales</taxon>
        <taxon>Mimiviridae</taxon>
        <taxon>Megamimivirinae</taxon>
        <taxon>Cotonvirus</taxon>
        <taxon>Cotonvirus japonicum</taxon>
    </lineage>
</organism>
<dbReference type="EMBL" id="AP024483">
    <property type="protein sequence ID" value="BCS82545.1"/>
    <property type="molecule type" value="Genomic_DNA"/>
</dbReference>
<name>A0ABM7NQW2_9VIRU</name>
<evidence type="ECO:0000313" key="3">
    <source>
        <dbReference type="EMBL" id="BCS82545.1"/>
    </source>
</evidence>
<feature type="domain" description="BTB" evidence="2">
    <location>
        <begin position="24"/>
        <end position="92"/>
    </location>
</feature>
<dbReference type="GeneID" id="80557750"/>
<comment type="similarity">
    <text evidence="1">Belongs to the mimivirus BTB/WD family.</text>
</comment>
<dbReference type="InterPro" id="IPR011333">
    <property type="entry name" value="SKP1/BTB/POZ_sf"/>
</dbReference>
<dbReference type="Pfam" id="PF00651">
    <property type="entry name" value="BTB"/>
    <property type="match status" value="1"/>
</dbReference>
<keyword evidence="4" id="KW-1185">Reference proteome</keyword>
<accession>A0ABM7NQW2</accession>
<dbReference type="Gene3D" id="2.130.10.10">
    <property type="entry name" value="YVTN repeat-like/Quinoprotein amine dehydrogenase"/>
    <property type="match status" value="1"/>
</dbReference>
<dbReference type="CDD" id="cd18186">
    <property type="entry name" value="BTB_POZ_ZBTB_KLHL-like"/>
    <property type="match status" value="1"/>
</dbReference>
<evidence type="ECO:0000256" key="1">
    <source>
        <dbReference type="ARBA" id="ARBA00006497"/>
    </source>
</evidence>
<dbReference type="PROSITE" id="PS50097">
    <property type="entry name" value="BTB"/>
    <property type="match status" value="1"/>
</dbReference>
<dbReference type="Gene3D" id="3.30.710.10">
    <property type="entry name" value="Potassium Channel Kv1.1, Chain A"/>
    <property type="match status" value="1"/>
</dbReference>
<evidence type="ECO:0000313" key="4">
    <source>
        <dbReference type="Proteomes" id="UP001321479"/>
    </source>
</evidence>
<reference evidence="3 4" key="1">
    <citation type="submission" date="2021-02" db="EMBL/GenBank/DDBJ databases">
        <title>Cotonvirus japonicus, which uses Golgi apparatus of host cells for its virion factory, phylogenetically links tailed tupanvirus and icosahedral mimivirus.</title>
        <authorList>
            <person name="Takahashi H."/>
            <person name="Fukaya S."/>
            <person name="Song C."/>
            <person name="Murata K."/>
            <person name="Takemura M."/>
        </authorList>
    </citation>
    <scope>NUCLEOTIDE SEQUENCE [LARGE SCALE GENOMIC DNA]</scope>
</reference>
<dbReference type="InterPro" id="IPR015943">
    <property type="entry name" value="WD40/YVTN_repeat-like_dom_sf"/>
</dbReference>
<sequence length="498" mass="59023">MNLISSDNSITKDFCQAFDSEFLSDVKIILVNDKKQLSLNLHRIVLSTRCNFFEKMFSNFNQQFENIVQVIDVDIAKDVIKFIYGFELNQPDNWQYKLKYYICCDYFGLNCQLPTDIKVSSDCFDNLLDLIEIIGYTDETIKILANNIPHDYDISTLPFELVKELNNYIHSSDMVIMYQKNKNINTFDRTIDIDIVNKDTKQMEKIYSKEYCRNLCYLSNIDKIAFTVSNTLFIYDLNTKTTQEHKADNITFELLIYNWVKNELIVCIYNTKEKTRSIHIMCVNTWDITETIYHPYSNGEIKNICLSSSCDKLAYVLEKNYSDTRKTRDYINEYIQVYDFETKKHTLIYKSNYYRITKLKFIDDDTFIICYLGYDFDIKTEIRLYNILGKGEIIYAIDNINDFDVYLDRYLLIVTNTQYILYDFIEKKIIHEYPININKIKVIPNGKMITYGYGPTTIYDIMEGKNSAQKLDFTNVHNFCFVNFQTSFKKIIENYLAQ</sequence>
<dbReference type="InterPro" id="IPR000210">
    <property type="entry name" value="BTB/POZ_dom"/>
</dbReference>